<feature type="compositionally biased region" description="Low complexity" evidence="1">
    <location>
        <begin position="1"/>
        <end position="12"/>
    </location>
</feature>
<dbReference type="AlphaFoldDB" id="F4RC94"/>
<evidence type="ECO:0000313" key="3">
    <source>
        <dbReference type="Proteomes" id="UP000001072"/>
    </source>
</evidence>
<feature type="region of interest" description="Disordered" evidence="1">
    <location>
        <begin position="188"/>
        <end position="211"/>
    </location>
</feature>
<dbReference type="Proteomes" id="UP000001072">
    <property type="component" value="Unassembled WGS sequence"/>
</dbReference>
<dbReference type="EMBL" id="GL883096">
    <property type="protein sequence ID" value="EGG09701.1"/>
    <property type="molecule type" value="Genomic_DNA"/>
</dbReference>
<sequence>MTNAANATPTTNEPSETAGPSATVNQAEAPPTAVSQDPKPLMGAEPERPAPNAQATAEVLVLVTPAGGQLETVVKEDLDGVAILELELRSKTNDSTWDPQSHMSKGKGKREDTPTEEESSLHSDDMELCYATPPCPVTQPARIRQAPSHVDCVMMLQAKVQEVSVFQNYAEGTALFAHLTELAASKPVANQAQSKHRNNDNHPCATSNQPSPHWLIQENLSEFSLETRNGPIKTWYSPPN</sequence>
<dbReference type="RefSeq" id="XP_007406755.1">
    <property type="nucleotide sequence ID" value="XM_007406693.1"/>
</dbReference>
<feature type="compositionally biased region" description="Polar residues" evidence="1">
    <location>
        <begin position="13"/>
        <end position="26"/>
    </location>
</feature>
<dbReference type="KEGG" id="mlr:MELLADRAFT_103750"/>
<gene>
    <name evidence="2" type="ORF">MELLADRAFT_103750</name>
</gene>
<dbReference type="GeneID" id="18922074"/>
<feature type="compositionally biased region" description="Polar residues" evidence="1">
    <location>
        <begin position="93"/>
        <end position="103"/>
    </location>
</feature>
<keyword evidence="3" id="KW-1185">Reference proteome</keyword>
<protein>
    <submittedName>
        <fullName evidence="2">Uncharacterized protein</fullName>
    </submittedName>
</protein>
<organism evidence="3">
    <name type="scientific">Melampsora larici-populina (strain 98AG31 / pathotype 3-4-7)</name>
    <name type="common">Poplar leaf rust fungus</name>
    <dbReference type="NCBI Taxonomy" id="747676"/>
    <lineage>
        <taxon>Eukaryota</taxon>
        <taxon>Fungi</taxon>
        <taxon>Dikarya</taxon>
        <taxon>Basidiomycota</taxon>
        <taxon>Pucciniomycotina</taxon>
        <taxon>Pucciniomycetes</taxon>
        <taxon>Pucciniales</taxon>
        <taxon>Melampsoraceae</taxon>
        <taxon>Melampsora</taxon>
    </lineage>
</organism>
<dbReference type="InParanoid" id="F4RC94"/>
<evidence type="ECO:0000313" key="2">
    <source>
        <dbReference type="EMBL" id="EGG09701.1"/>
    </source>
</evidence>
<proteinExistence type="predicted"/>
<feature type="region of interest" description="Disordered" evidence="1">
    <location>
        <begin position="93"/>
        <end position="123"/>
    </location>
</feature>
<dbReference type="HOGENOM" id="CLU_1156612_0_0_1"/>
<evidence type="ECO:0000256" key="1">
    <source>
        <dbReference type="SAM" id="MobiDB-lite"/>
    </source>
</evidence>
<feature type="compositionally biased region" description="Basic and acidic residues" evidence="1">
    <location>
        <begin position="109"/>
        <end position="123"/>
    </location>
</feature>
<accession>F4RC94</accession>
<dbReference type="VEuPathDB" id="FungiDB:MELLADRAFT_103750"/>
<name>F4RC94_MELLP</name>
<feature type="region of interest" description="Disordered" evidence="1">
    <location>
        <begin position="1"/>
        <end position="53"/>
    </location>
</feature>
<reference evidence="3" key="1">
    <citation type="journal article" date="2011" name="Proc. Natl. Acad. Sci. U.S.A.">
        <title>Obligate biotrophy features unraveled by the genomic analysis of rust fungi.</title>
        <authorList>
            <person name="Duplessis S."/>
            <person name="Cuomo C.A."/>
            <person name="Lin Y.-C."/>
            <person name="Aerts A."/>
            <person name="Tisserant E."/>
            <person name="Veneault-Fourrey C."/>
            <person name="Joly D.L."/>
            <person name="Hacquard S."/>
            <person name="Amselem J."/>
            <person name="Cantarel B.L."/>
            <person name="Chiu R."/>
            <person name="Coutinho P.M."/>
            <person name="Feau N."/>
            <person name="Field M."/>
            <person name="Frey P."/>
            <person name="Gelhaye E."/>
            <person name="Goldberg J."/>
            <person name="Grabherr M.G."/>
            <person name="Kodira C.D."/>
            <person name="Kohler A."/>
            <person name="Kuees U."/>
            <person name="Lindquist E.A."/>
            <person name="Lucas S.M."/>
            <person name="Mago R."/>
            <person name="Mauceli E."/>
            <person name="Morin E."/>
            <person name="Murat C."/>
            <person name="Pangilinan J.L."/>
            <person name="Park R."/>
            <person name="Pearson M."/>
            <person name="Quesneville H."/>
            <person name="Rouhier N."/>
            <person name="Sakthikumar S."/>
            <person name="Salamov A.A."/>
            <person name="Schmutz J."/>
            <person name="Selles B."/>
            <person name="Shapiro H."/>
            <person name="Tanguay P."/>
            <person name="Tuskan G.A."/>
            <person name="Henrissat B."/>
            <person name="Van de Peer Y."/>
            <person name="Rouze P."/>
            <person name="Ellis J.G."/>
            <person name="Dodds P.N."/>
            <person name="Schein J.E."/>
            <person name="Zhong S."/>
            <person name="Hamelin R.C."/>
            <person name="Grigoriev I.V."/>
            <person name="Szabo L.J."/>
            <person name="Martin F."/>
        </authorList>
    </citation>
    <scope>NUCLEOTIDE SEQUENCE [LARGE SCALE GENOMIC DNA]</scope>
    <source>
        <strain evidence="3">98AG31 / pathotype 3-4-7</strain>
    </source>
</reference>